<dbReference type="HOGENOM" id="CLU_114501_0_0_5"/>
<proteinExistence type="predicted"/>
<name>B8IQS4_METNO</name>
<dbReference type="KEGG" id="mno:Mnod_7636"/>
<gene>
    <name evidence="1" type="ordered locus">Mnod_7636</name>
</gene>
<evidence type="ECO:0000313" key="2">
    <source>
        <dbReference type="Proteomes" id="UP000008207"/>
    </source>
</evidence>
<reference evidence="1 2" key="1">
    <citation type="submission" date="2009-01" db="EMBL/GenBank/DDBJ databases">
        <title>Complete sequence of chromosome of Methylobacterium nodulans ORS 2060.</title>
        <authorList>
            <consortium name="US DOE Joint Genome Institute"/>
            <person name="Lucas S."/>
            <person name="Copeland A."/>
            <person name="Lapidus A."/>
            <person name="Glavina del Rio T."/>
            <person name="Dalin E."/>
            <person name="Tice H."/>
            <person name="Bruce D."/>
            <person name="Goodwin L."/>
            <person name="Pitluck S."/>
            <person name="Sims D."/>
            <person name="Brettin T."/>
            <person name="Detter J.C."/>
            <person name="Han C."/>
            <person name="Larimer F."/>
            <person name="Land M."/>
            <person name="Hauser L."/>
            <person name="Kyrpides N."/>
            <person name="Ivanova N."/>
            <person name="Marx C.J."/>
            <person name="Richardson P."/>
        </authorList>
    </citation>
    <scope>NUCLEOTIDE SEQUENCE [LARGE SCALE GENOMIC DNA]</scope>
    <source>
        <strain evidence="2">LMG 21967 / CNCM I-2342 / ORS 2060</strain>
    </source>
</reference>
<dbReference type="AlphaFoldDB" id="B8IQS4"/>
<evidence type="ECO:0000313" key="1">
    <source>
        <dbReference type="EMBL" id="ACL62369.1"/>
    </source>
</evidence>
<dbReference type="eggNOG" id="COG1403">
    <property type="taxonomic scope" value="Bacteria"/>
</dbReference>
<accession>B8IQS4</accession>
<sequence length="132" mass="15380">MPTRREHRGFYPIDWPQLSAVIRFRRAGGRCEGCGHPHLQRVLHLGDGRWWDAKAEAWRDGQGRRLRGRMVREDLLGRVRVTRAVLATAHRDHDTSNNAASNLAAFCQRCHMLHDRPDHQRRHRLRVAGRDA</sequence>
<dbReference type="Proteomes" id="UP000008207">
    <property type="component" value="Chromosome"/>
</dbReference>
<protein>
    <submittedName>
        <fullName evidence="1">Uncharacterized protein</fullName>
    </submittedName>
</protein>
<dbReference type="RefSeq" id="WP_015933922.1">
    <property type="nucleotide sequence ID" value="NC_011894.1"/>
</dbReference>
<dbReference type="STRING" id="460265.Mnod_7636"/>
<keyword evidence="2" id="KW-1185">Reference proteome</keyword>
<dbReference type="EMBL" id="CP001349">
    <property type="protein sequence ID" value="ACL62369.1"/>
    <property type="molecule type" value="Genomic_DNA"/>
</dbReference>
<organism evidence="1 2">
    <name type="scientific">Methylobacterium nodulans (strain LMG 21967 / CNCM I-2342 / ORS 2060)</name>
    <dbReference type="NCBI Taxonomy" id="460265"/>
    <lineage>
        <taxon>Bacteria</taxon>
        <taxon>Pseudomonadati</taxon>
        <taxon>Pseudomonadota</taxon>
        <taxon>Alphaproteobacteria</taxon>
        <taxon>Hyphomicrobiales</taxon>
        <taxon>Methylobacteriaceae</taxon>
        <taxon>Methylobacterium</taxon>
    </lineage>
</organism>